<dbReference type="EMBL" id="LAZR01010331">
    <property type="protein sequence ID" value="KKM67531.1"/>
    <property type="molecule type" value="Genomic_DNA"/>
</dbReference>
<sequence>MDKEKLKELLEDTARESGLKIKGEIVEIKTPAQREAEKEFQEWKGDKKEYYIINEFKIPNELLKCLLSTKHYEGLIFTGEGGIGKTILTLSSIKQMLGPDDWEYSNGYTTPLSLYEFLYNNRNKKVIILDDVEGIFNNKLSLAILKGALWDSDGKRICQYSSKSDKAKMPERFVMKANIIILCNHIPKENDASTRAMISRTIFYKMCFSFEQKMKICKGFIHDDKTLTHQNRYDVLEILCEEVNEATRDFNFRTLRKLIAFVQYNKDRARALFQATTEIDELKKVYLEVSRKYDVIKNQVYIFMEKTGKSRRTFFRIKKEISAEVSKKIDIDTKDK</sequence>
<comment type="caution">
    <text evidence="1">The sequence shown here is derived from an EMBL/GenBank/DDBJ whole genome shotgun (WGS) entry which is preliminary data.</text>
</comment>
<evidence type="ECO:0000313" key="1">
    <source>
        <dbReference type="EMBL" id="KKM67531.1"/>
    </source>
</evidence>
<dbReference type="Gene3D" id="3.40.50.300">
    <property type="entry name" value="P-loop containing nucleotide triphosphate hydrolases"/>
    <property type="match status" value="1"/>
</dbReference>
<accession>A0A0F9JYJ0</accession>
<organism evidence="1">
    <name type="scientific">marine sediment metagenome</name>
    <dbReference type="NCBI Taxonomy" id="412755"/>
    <lineage>
        <taxon>unclassified sequences</taxon>
        <taxon>metagenomes</taxon>
        <taxon>ecological metagenomes</taxon>
    </lineage>
</organism>
<reference evidence="1" key="1">
    <citation type="journal article" date="2015" name="Nature">
        <title>Complex archaea that bridge the gap between prokaryotes and eukaryotes.</title>
        <authorList>
            <person name="Spang A."/>
            <person name="Saw J.H."/>
            <person name="Jorgensen S.L."/>
            <person name="Zaremba-Niedzwiedzka K."/>
            <person name="Martijn J."/>
            <person name="Lind A.E."/>
            <person name="van Eijk R."/>
            <person name="Schleper C."/>
            <person name="Guy L."/>
            <person name="Ettema T.J."/>
        </authorList>
    </citation>
    <scope>NUCLEOTIDE SEQUENCE</scope>
</reference>
<dbReference type="InterPro" id="IPR027417">
    <property type="entry name" value="P-loop_NTPase"/>
</dbReference>
<protein>
    <recommendedName>
        <fullName evidence="2">ATPase AAA-type core domain-containing protein</fullName>
    </recommendedName>
</protein>
<gene>
    <name evidence="1" type="ORF">LCGC14_1470190</name>
</gene>
<proteinExistence type="predicted"/>
<dbReference type="SUPFAM" id="SSF52540">
    <property type="entry name" value="P-loop containing nucleoside triphosphate hydrolases"/>
    <property type="match status" value="1"/>
</dbReference>
<name>A0A0F9JYJ0_9ZZZZ</name>
<dbReference type="AlphaFoldDB" id="A0A0F9JYJ0"/>
<evidence type="ECO:0008006" key="2">
    <source>
        <dbReference type="Google" id="ProtNLM"/>
    </source>
</evidence>